<dbReference type="InterPro" id="IPR036866">
    <property type="entry name" value="RibonucZ/Hydroxyglut_hydro"/>
</dbReference>
<evidence type="ECO:0000313" key="3">
    <source>
        <dbReference type="Proteomes" id="UP000004926"/>
    </source>
</evidence>
<dbReference type="Gene3D" id="3.60.15.10">
    <property type="entry name" value="Ribonuclease Z/Hydroxyacylglutathione hydrolase-like"/>
    <property type="match status" value="1"/>
</dbReference>
<dbReference type="eggNOG" id="COG2220">
    <property type="taxonomic scope" value="Bacteria"/>
</dbReference>
<keyword evidence="2" id="KW-0378">Hydrolase</keyword>
<dbReference type="EMBL" id="CM001439">
    <property type="protein sequence ID" value="EHR52232.1"/>
    <property type="molecule type" value="Genomic_DNA"/>
</dbReference>
<gene>
    <name evidence="2" type="ORF">SacmaDRAFT_4037</name>
</gene>
<organism evidence="2 3">
    <name type="scientific">Saccharomonospora marina XMU15</name>
    <dbReference type="NCBI Taxonomy" id="882083"/>
    <lineage>
        <taxon>Bacteria</taxon>
        <taxon>Bacillati</taxon>
        <taxon>Actinomycetota</taxon>
        <taxon>Actinomycetes</taxon>
        <taxon>Pseudonocardiales</taxon>
        <taxon>Pseudonocardiaceae</taxon>
        <taxon>Saccharomonospora</taxon>
    </lineage>
</organism>
<dbReference type="GO" id="GO:0016787">
    <property type="term" value="F:hydrolase activity"/>
    <property type="evidence" value="ECO:0007669"/>
    <property type="project" value="UniProtKB-KW"/>
</dbReference>
<evidence type="ECO:0000259" key="1">
    <source>
        <dbReference type="Pfam" id="PF12706"/>
    </source>
</evidence>
<feature type="domain" description="Metallo-beta-lactamase" evidence="1">
    <location>
        <begin position="28"/>
        <end position="230"/>
    </location>
</feature>
<dbReference type="OrthoDB" id="3204284at2"/>
<evidence type="ECO:0000313" key="2">
    <source>
        <dbReference type="EMBL" id="EHR52232.1"/>
    </source>
</evidence>
<accession>H5X4V3</accession>
<dbReference type="PANTHER" id="PTHR43546">
    <property type="entry name" value="UPF0173 METAL-DEPENDENT HYDROLASE MJ1163-RELATED"/>
    <property type="match status" value="1"/>
</dbReference>
<dbReference type="InterPro" id="IPR001279">
    <property type="entry name" value="Metallo-B-lactamas"/>
</dbReference>
<protein>
    <submittedName>
        <fullName evidence="2">Putative Zn-dependent hydrolase of beta-lactamase fold</fullName>
    </submittedName>
</protein>
<dbReference type="Proteomes" id="UP000004926">
    <property type="component" value="Chromosome"/>
</dbReference>
<keyword evidence="3" id="KW-1185">Reference proteome</keyword>
<dbReference type="AlphaFoldDB" id="H5X4V3"/>
<proteinExistence type="predicted"/>
<name>H5X4V3_9PSEU</name>
<sequence length="271" mass="29929">MSAAGSGNCSITFVGTATTLLRLGEFTVLTDPNFLHRGQWAYLGKGLVTRRRTEPALSIDDLPDLDAVVLSHLHGDHFDRIARRGLDRTTPVMTTPKAAGRLRTFGFGEAVGMRTWTQQTIVKGDASLVAVSLPARHSFGFVERLLPPVMGTLLEYRRSQAARPVRIYLSGDTLFYDDLEEIGKQFPSIDLAVVHLGGTRVLGALVSMDGPQGIDLLRLLRPRTAVPVHYDDYGVFKTPLTEFRALVRAEALSTEVRYLDRGQQHRFGPTD</sequence>
<reference evidence="2 3" key="1">
    <citation type="journal article" date="2012" name="Stand. Genomic Sci.">
        <title>Genome sequence of the ocean sediment bacterium Saccharomonospora marina type strain (XMU15(T)).</title>
        <authorList>
            <person name="Klenk H.P."/>
            <person name="Lu M."/>
            <person name="Lucas S."/>
            <person name="Lapidus A."/>
            <person name="Copeland A."/>
            <person name="Pitluck S."/>
            <person name="Goodwin L.A."/>
            <person name="Han C."/>
            <person name="Tapia R."/>
            <person name="Brambilla E.M."/>
            <person name="Potter G."/>
            <person name="Land M."/>
            <person name="Ivanova N."/>
            <person name="Rohde M."/>
            <person name="Goker M."/>
            <person name="Detter J.C."/>
            <person name="Li W.J."/>
            <person name="Kyrpides N.C."/>
            <person name="Woyke T."/>
        </authorList>
    </citation>
    <scope>NUCLEOTIDE SEQUENCE [LARGE SCALE GENOMIC DNA]</scope>
    <source>
        <strain evidence="2 3">XMU15</strain>
    </source>
</reference>
<dbReference type="InterPro" id="IPR050114">
    <property type="entry name" value="UPF0173_UPF0282_UlaG_hydrolase"/>
</dbReference>
<dbReference type="STRING" id="882083.SacmaDRAFT_4037"/>
<dbReference type="HOGENOM" id="CLU_051050_0_0_11"/>
<dbReference type="PANTHER" id="PTHR43546:SF7">
    <property type="entry name" value="METALLO-BETA-LACTAMASE DOMAIN-CONTAINING PROTEIN"/>
    <property type="match status" value="1"/>
</dbReference>
<dbReference type="RefSeq" id="WP_009155610.1">
    <property type="nucleotide sequence ID" value="NZ_CM001439.1"/>
</dbReference>
<dbReference type="Pfam" id="PF12706">
    <property type="entry name" value="Lactamase_B_2"/>
    <property type="match status" value="1"/>
</dbReference>
<dbReference type="SUPFAM" id="SSF56281">
    <property type="entry name" value="Metallo-hydrolase/oxidoreductase"/>
    <property type="match status" value="1"/>
</dbReference>